<evidence type="ECO:0000313" key="2">
    <source>
        <dbReference type="Proteomes" id="UP001148838"/>
    </source>
</evidence>
<name>A0ABQ8SZZ8_PERAM</name>
<comment type="caution">
    <text evidence="1">The sequence shown here is derived from an EMBL/GenBank/DDBJ whole genome shotgun (WGS) entry which is preliminary data.</text>
</comment>
<accession>A0ABQ8SZZ8</accession>
<dbReference type="EMBL" id="JAJSOF020000017">
    <property type="protein sequence ID" value="KAJ4439237.1"/>
    <property type="molecule type" value="Genomic_DNA"/>
</dbReference>
<dbReference type="PANTHER" id="PTHR47326">
    <property type="entry name" value="TRANSPOSABLE ELEMENT TC3 TRANSPOSASE-LIKE PROTEIN"/>
    <property type="match status" value="1"/>
</dbReference>
<sequence>MTFSRREQNPELEVACYPGIRVDKMKDELEQHKRDLKKIILHVGTNDWDRDVNWRKVGHANKAEQMGTWFVDPNSWLDDRYLGALSTRWWRRQGRTGVSHEDGSTWSGTASRFSGRWIGRGEPTSWPPRSPDLTPLDFFLWGFLKDQVYLPPLPANLSELRNRITAAI</sequence>
<organism evidence="1 2">
    <name type="scientific">Periplaneta americana</name>
    <name type="common">American cockroach</name>
    <name type="synonym">Blatta americana</name>
    <dbReference type="NCBI Taxonomy" id="6978"/>
    <lineage>
        <taxon>Eukaryota</taxon>
        <taxon>Metazoa</taxon>
        <taxon>Ecdysozoa</taxon>
        <taxon>Arthropoda</taxon>
        <taxon>Hexapoda</taxon>
        <taxon>Insecta</taxon>
        <taxon>Pterygota</taxon>
        <taxon>Neoptera</taxon>
        <taxon>Polyneoptera</taxon>
        <taxon>Dictyoptera</taxon>
        <taxon>Blattodea</taxon>
        <taxon>Blattoidea</taxon>
        <taxon>Blattidae</taxon>
        <taxon>Blattinae</taxon>
        <taxon>Periplaneta</taxon>
    </lineage>
</organism>
<reference evidence="1 2" key="1">
    <citation type="journal article" date="2022" name="Allergy">
        <title>Genome assembly and annotation of Periplaneta americana reveal a comprehensive cockroach allergen profile.</title>
        <authorList>
            <person name="Wang L."/>
            <person name="Xiong Q."/>
            <person name="Saelim N."/>
            <person name="Wang L."/>
            <person name="Nong W."/>
            <person name="Wan A.T."/>
            <person name="Shi M."/>
            <person name="Liu X."/>
            <person name="Cao Q."/>
            <person name="Hui J.H.L."/>
            <person name="Sookrung N."/>
            <person name="Leung T.F."/>
            <person name="Tungtrongchitr A."/>
            <person name="Tsui S.K.W."/>
        </authorList>
    </citation>
    <scope>NUCLEOTIDE SEQUENCE [LARGE SCALE GENOMIC DNA]</scope>
    <source>
        <strain evidence="1">PWHHKU_190912</strain>
    </source>
</reference>
<protein>
    <submittedName>
        <fullName evidence="1">Uncharacterized protein</fullName>
    </submittedName>
</protein>
<dbReference type="Gene3D" id="3.40.50.12690">
    <property type="match status" value="1"/>
</dbReference>
<dbReference type="PANTHER" id="PTHR47326:SF1">
    <property type="entry name" value="HTH PSQ-TYPE DOMAIN-CONTAINING PROTEIN"/>
    <property type="match status" value="1"/>
</dbReference>
<dbReference type="Proteomes" id="UP001148838">
    <property type="component" value="Unassembled WGS sequence"/>
</dbReference>
<gene>
    <name evidence="1" type="ORF">ANN_07357</name>
</gene>
<dbReference type="Gene3D" id="3.30.420.10">
    <property type="entry name" value="Ribonuclease H-like superfamily/Ribonuclease H"/>
    <property type="match status" value="1"/>
</dbReference>
<proteinExistence type="predicted"/>
<dbReference type="InterPro" id="IPR036397">
    <property type="entry name" value="RNaseH_sf"/>
</dbReference>
<evidence type="ECO:0000313" key="1">
    <source>
        <dbReference type="EMBL" id="KAJ4439237.1"/>
    </source>
</evidence>
<keyword evidence="2" id="KW-1185">Reference proteome</keyword>